<keyword evidence="1" id="KW-0175">Coiled coil</keyword>
<proteinExistence type="predicted"/>
<evidence type="ECO:0000256" key="1">
    <source>
        <dbReference type="SAM" id="Coils"/>
    </source>
</evidence>
<dbReference type="EMBL" id="FNCZ01000002">
    <property type="protein sequence ID" value="SDH31928.1"/>
    <property type="molecule type" value="Genomic_DNA"/>
</dbReference>
<accession>A0A1G8BFI5</accession>
<evidence type="ECO:0000313" key="3">
    <source>
        <dbReference type="Proteomes" id="UP000199492"/>
    </source>
</evidence>
<organism evidence="2 3">
    <name type="scientific">Winogradskyella thalassocola</name>
    <dbReference type="NCBI Taxonomy" id="262004"/>
    <lineage>
        <taxon>Bacteria</taxon>
        <taxon>Pseudomonadati</taxon>
        <taxon>Bacteroidota</taxon>
        <taxon>Flavobacteriia</taxon>
        <taxon>Flavobacteriales</taxon>
        <taxon>Flavobacteriaceae</taxon>
        <taxon>Winogradskyella</taxon>
    </lineage>
</organism>
<dbReference type="Gene3D" id="1.10.1660.10">
    <property type="match status" value="1"/>
</dbReference>
<name>A0A1G8BFI5_9FLAO</name>
<dbReference type="STRING" id="262004.SAMN04489796_102320"/>
<reference evidence="3" key="1">
    <citation type="submission" date="2016-10" db="EMBL/GenBank/DDBJ databases">
        <authorList>
            <person name="Varghese N."/>
            <person name="Submissions S."/>
        </authorList>
    </citation>
    <scope>NUCLEOTIDE SEQUENCE [LARGE SCALE GENOMIC DNA]</scope>
    <source>
        <strain evidence="3">DSM 15363</strain>
    </source>
</reference>
<dbReference type="OrthoDB" id="1494789at2"/>
<protein>
    <submittedName>
        <fullName evidence="2">MerR HTH family regulatory protein</fullName>
    </submittedName>
</protein>
<evidence type="ECO:0000313" key="2">
    <source>
        <dbReference type="EMBL" id="SDH31928.1"/>
    </source>
</evidence>
<feature type="coiled-coil region" evidence="1">
    <location>
        <begin position="71"/>
        <end position="98"/>
    </location>
</feature>
<dbReference type="RefSeq" id="WP_092467190.1">
    <property type="nucleotide sequence ID" value="NZ_FNCZ01000002.1"/>
</dbReference>
<gene>
    <name evidence="2" type="ORF">SAMN04489796_102320</name>
</gene>
<sequence>METTQLISISQFCTHYNVPVSFINTLHEYELVEITITDHKNFIKTNQLNDVEKMMRLHYDLDINIEGIDAIYNLLKQVETLQSEITALRNKLDFYEKL</sequence>
<dbReference type="Proteomes" id="UP000199492">
    <property type="component" value="Unassembled WGS sequence"/>
</dbReference>
<keyword evidence="3" id="KW-1185">Reference proteome</keyword>
<dbReference type="Pfam" id="PF13591">
    <property type="entry name" value="MerR_2"/>
    <property type="match status" value="1"/>
</dbReference>
<dbReference type="AlphaFoldDB" id="A0A1G8BFI5"/>